<reference evidence="4 5" key="1">
    <citation type="submission" date="2021-11" db="EMBL/GenBank/DDBJ databases">
        <title>Genomic of Niabella pedocola.</title>
        <authorList>
            <person name="Wu T."/>
        </authorList>
    </citation>
    <scope>NUCLEOTIDE SEQUENCE [LARGE SCALE GENOMIC DNA]</scope>
    <source>
        <strain evidence="4 5">JCM 31011</strain>
    </source>
</reference>
<evidence type="ECO:0000259" key="3">
    <source>
        <dbReference type="Pfam" id="PF06580"/>
    </source>
</evidence>
<keyword evidence="5" id="KW-1185">Reference proteome</keyword>
<dbReference type="GO" id="GO:0016301">
    <property type="term" value="F:kinase activity"/>
    <property type="evidence" value="ECO:0007669"/>
    <property type="project" value="UniProtKB-KW"/>
</dbReference>
<evidence type="ECO:0000313" key="4">
    <source>
        <dbReference type="EMBL" id="MCD2424208.1"/>
    </source>
</evidence>
<dbReference type="Gene3D" id="3.40.190.10">
    <property type="entry name" value="Periplasmic binding protein-like II"/>
    <property type="match status" value="1"/>
</dbReference>
<comment type="caution">
    <text evidence="4">The sequence shown here is derived from an EMBL/GenBank/DDBJ whole genome shotgun (WGS) entry which is preliminary data.</text>
</comment>
<keyword evidence="4" id="KW-0808">Transferase</keyword>
<dbReference type="InterPro" id="IPR010559">
    <property type="entry name" value="Sig_transdc_His_kin_internal"/>
</dbReference>
<accession>A0ABS8PVA3</accession>
<dbReference type="EMBL" id="JAJNEC010000005">
    <property type="protein sequence ID" value="MCD2424208.1"/>
    <property type="molecule type" value="Genomic_DNA"/>
</dbReference>
<evidence type="ECO:0000256" key="2">
    <source>
        <dbReference type="SAM" id="SignalP"/>
    </source>
</evidence>
<dbReference type="PANTHER" id="PTHR34220">
    <property type="entry name" value="SENSOR HISTIDINE KINASE YPDA"/>
    <property type="match status" value="1"/>
</dbReference>
<dbReference type="InterPro" id="IPR050640">
    <property type="entry name" value="Bact_2-comp_sensor_kinase"/>
</dbReference>
<feature type="chain" id="PRO_5046938588" evidence="2">
    <location>
        <begin position="25"/>
        <end position="589"/>
    </location>
</feature>
<protein>
    <submittedName>
        <fullName evidence="4">Histidine kinase</fullName>
    </submittedName>
</protein>
<keyword evidence="2" id="KW-0732">Signal</keyword>
<dbReference type="Pfam" id="PF06580">
    <property type="entry name" value="His_kinase"/>
    <property type="match status" value="1"/>
</dbReference>
<evidence type="ECO:0000256" key="1">
    <source>
        <dbReference type="SAM" id="Phobius"/>
    </source>
</evidence>
<keyword evidence="4" id="KW-0418">Kinase</keyword>
<feature type="domain" description="Signal transduction histidine kinase internal region" evidence="3">
    <location>
        <begin position="379"/>
        <end position="456"/>
    </location>
</feature>
<dbReference type="SUPFAM" id="SSF53850">
    <property type="entry name" value="Periplasmic binding protein-like II"/>
    <property type="match status" value="1"/>
</dbReference>
<dbReference type="RefSeq" id="WP_231005568.1">
    <property type="nucleotide sequence ID" value="NZ_JAJNEC010000005.1"/>
</dbReference>
<feature type="signal peptide" evidence="2">
    <location>
        <begin position="1"/>
        <end position="24"/>
    </location>
</feature>
<name>A0ABS8PVA3_9BACT</name>
<feature type="transmembrane region" description="Helical" evidence="1">
    <location>
        <begin position="329"/>
        <end position="347"/>
    </location>
</feature>
<dbReference type="PANTHER" id="PTHR34220:SF7">
    <property type="entry name" value="SENSOR HISTIDINE KINASE YPDA"/>
    <property type="match status" value="1"/>
</dbReference>
<evidence type="ECO:0000313" key="5">
    <source>
        <dbReference type="Proteomes" id="UP001199816"/>
    </source>
</evidence>
<proteinExistence type="predicted"/>
<keyword evidence="1" id="KW-1133">Transmembrane helix</keyword>
<organism evidence="4 5">
    <name type="scientific">Niabella pedocola</name>
    <dbReference type="NCBI Taxonomy" id="1752077"/>
    <lineage>
        <taxon>Bacteria</taxon>
        <taxon>Pseudomonadati</taxon>
        <taxon>Bacteroidota</taxon>
        <taxon>Chitinophagia</taxon>
        <taxon>Chitinophagales</taxon>
        <taxon>Chitinophagaceae</taxon>
        <taxon>Niabella</taxon>
    </lineage>
</organism>
<keyword evidence="1" id="KW-0472">Membrane</keyword>
<gene>
    <name evidence="4" type="ORF">LQ567_15615</name>
</gene>
<keyword evidence="1" id="KW-0812">Transmembrane</keyword>
<sequence length="589" mass="67528">MFISCIKRLSAGLWLILFTGSALCAQTKADSWTRVSEQGKGSITVLWDEIEPFIYRAKDGKLIGVEYELMEGLKAFLKKHYQVQLEINWKEISDFEKIYPLVRDADQPGVFAVSYYSITEDRKKDVRFSPPYMPDLNVLVTNNQVPVFESREDFRAQVRSLRGYTQRGTTMETDLRQLQAQYFPALPVAYDTDDYAILKQVSQTPQSMAYVPVTIYVVALQRGYKIKRQRLFDIHREGFAAIYSKHSDWETPVTAYFNSQECKTLVASLIRKYLGEEVAAIILGVSEAGNYNGNSDDISLLTKEREIVTHRLMDAAVELERQQSYRNRMLLLLGCSVVFILLLYTRFRTKQRLNSVLKQRNQLISTQNAQIDQMNRRLQLKVLQTRMNPHFLFNSLNAIQYFVVEGDKRLTLQYIKRFSGFLRKLIQFGDETVVAVADEIALLKAYLWLEQSRFPDLLEYEVAETDTATGQQVLPLLTHAIVEKQLYKRLLNQGVPGKLYVQFHPGADVLTVVITVAVTGTALPEAYVNDAGVQKENALLEERIRLFNKHSKRKISVTTEEQGSVSTTTIKVPQPLFEPVTDAHPFHKT</sequence>
<dbReference type="Proteomes" id="UP001199816">
    <property type="component" value="Unassembled WGS sequence"/>
</dbReference>